<gene>
    <name evidence="3" type="ORF">Fcan01_23130</name>
</gene>
<evidence type="ECO:0000256" key="1">
    <source>
        <dbReference type="SAM" id="Phobius"/>
    </source>
</evidence>
<feature type="transmembrane region" description="Helical" evidence="1">
    <location>
        <begin position="308"/>
        <end position="329"/>
    </location>
</feature>
<comment type="caution">
    <text evidence="3">The sequence shown here is derived from an EMBL/GenBank/DDBJ whole genome shotgun (WGS) entry which is preliminary data.</text>
</comment>
<feature type="transmembrane region" description="Helical" evidence="1">
    <location>
        <begin position="630"/>
        <end position="651"/>
    </location>
</feature>
<evidence type="ECO:0000313" key="3">
    <source>
        <dbReference type="EMBL" id="OXA42184.1"/>
    </source>
</evidence>
<feature type="transmembrane region" description="Helical" evidence="1">
    <location>
        <begin position="663"/>
        <end position="681"/>
    </location>
</feature>
<accession>A0A226DBG3</accession>
<reference evidence="3 4" key="1">
    <citation type="submission" date="2015-12" db="EMBL/GenBank/DDBJ databases">
        <title>The genome of Folsomia candida.</title>
        <authorList>
            <person name="Faddeeva A."/>
            <person name="Derks M.F."/>
            <person name="Anvar Y."/>
            <person name="Smit S."/>
            <person name="Van Straalen N."/>
            <person name="Roelofs D."/>
        </authorList>
    </citation>
    <scope>NUCLEOTIDE SEQUENCE [LARGE SCALE GENOMIC DNA]</scope>
    <source>
        <strain evidence="3 4">VU population</strain>
        <tissue evidence="3">Whole body</tissue>
    </source>
</reference>
<sequence length="729" mass="83825">MTVVLIFISFISQYIVWCQDIRLKYDVLLPSNFLELAETSDVQSFGSFNSTNISLTFVFDVMKGRPGPTKISIWIAKSLIPIQDEQHVHIENWKLVSAHQYGFLCTLCDHNKIERHRWNFIHSLINVYNIVPTRFEILNLLPRFHLVNDCGHFFIVHVSHEDVQIYVRGIVKVSSVEDYTCKTLDDQSTLLDYGKLRGPPKTWDATFWSSEVKFKTVKQIPRPDMNPFDLDSPHPIDFYMAVAVVTTGTNSTISINYSGPHIFVEIHYGFGTGVDRELANIIGDKFLTCYSEEYLSFDFYIAPFKMNLWLGLGISLVITCIIFIAYTYIKHGRVLFSVSFSFISLLFDDFTCIPRVIENQLFYRIIFSVWGPVAVLVINCYSGLIVTELNAPLESVRPEVAEDLICENRHIVDNYVEDSISNFLKKVPFDRYIAYWGNLDTCLNGIGSYQGYTAYANTYKQLIHYDIPNNMTFENLTRGDVLELLLTDPVHSVLPKGYNPKRHNYSEPELQALVEKDIINCKEKSAYMAPTEMVWAERDFLSRSYPSKKFHVGSTSWIPARNGWLFQQVAGSTTSSGVSVVHRNFQAFVASGIYLRLREEFLRTLSHRRVANDTGQIVSKIAIDGRIRTVFIVCGGLLGFAFVAVIIEGFYPEHFNRLMEISYTIISIVGLLQYPQYLWLFKSEESYVRAIYTFCFMILLTFVSPGHLLVTSLTRKYAVREIRKRKLVQ</sequence>
<evidence type="ECO:0000256" key="2">
    <source>
        <dbReference type="SAM" id="SignalP"/>
    </source>
</evidence>
<dbReference type="Proteomes" id="UP000198287">
    <property type="component" value="Unassembled WGS sequence"/>
</dbReference>
<dbReference type="AlphaFoldDB" id="A0A226DBG3"/>
<keyword evidence="4" id="KW-1185">Reference proteome</keyword>
<keyword evidence="1" id="KW-1133">Transmembrane helix</keyword>
<evidence type="ECO:0000313" key="4">
    <source>
        <dbReference type="Proteomes" id="UP000198287"/>
    </source>
</evidence>
<feature type="transmembrane region" description="Helical" evidence="1">
    <location>
        <begin position="365"/>
        <end position="386"/>
    </location>
</feature>
<feature type="transmembrane region" description="Helical" evidence="1">
    <location>
        <begin position="687"/>
        <end position="710"/>
    </location>
</feature>
<dbReference type="EMBL" id="LNIX01000027">
    <property type="protein sequence ID" value="OXA42184.1"/>
    <property type="molecule type" value="Genomic_DNA"/>
</dbReference>
<feature type="signal peptide" evidence="2">
    <location>
        <begin position="1"/>
        <end position="18"/>
    </location>
</feature>
<keyword evidence="2" id="KW-0732">Signal</keyword>
<name>A0A226DBG3_FOLCA</name>
<feature type="chain" id="PRO_5013347820" evidence="2">
    <location>
        <begin position="19"/>
        <end position="729"/>
    </location>
</feature>
<dbReference type="OrthoDB" id="6341381at2759"/>
<keyword evidence="1" id="KW-0812">Transmembrane</keyword>
<organism evidence="3 4">
    <name type="scientific">Folsomia candida</name>
    <name type="common">Springtail</name>
    <dbReference type="NCBI Taxonomy" id="158441"/>
    <lineage>
        <taxon>Eukaryota</taxon>
        <taxon>Metazoa</taxon>
        <taxon>Ecdysozoa</taxon>
        <taxon>Arthropoda</taxon>
        <taxon>Hexapoda</taxon>
        <taxon>Collembola</taxon>
        <taxon>Entomobryomorpha</taxon>
        <taxon>Isotomoidea</taxon>
        <taxon>Isotomidae</taxon>
        <taxon>Proisotominae</taxon>
        <taxon>Folsomia</taxon>
    </lineage>
</organism>
<protein>
    <submittedName>
        <fullName evidence="3">Uncharacterized protein</fullName>
    </submittedName>
</protein>
<keyword evidence="1" id="KW-0472">Membrane</keyword>
<proteinExistence type="predicted"/>